<organism evidence="1 2">
    <name type="scientific">Cellulomonas wangsupingiae</name>
    <dbReference type="NCBI Taxonomy" id="2968085"/>
    <lineage>
        <taxon>Bacteria</taxon>
        <taxon>Bacillati</taxon>
        <taxon>Actinomycetota</taxon>
        <taxon>Actinomycetes</taxon>
        <taxon>Micrococcales</taxon>
        <taxon>Cellulomonadaceae</taxon>
        <taxon>Cellulomonas</taxon>
    </lineage>
</organism>
<dbReference type="Proteomes" id="UP001317322">
    <property type="component" value="Chromosome"/>
</dbReference>
<reference evidence="1 2" key="1">
    <citation type="submission" date="2022-07" db="EMBL/GenBank/DDBJ databases">
        <title>Novel species in genus cellulomonas.</title>
        <authorList>
            <person name="Ye L."/>
        </authorList>
    </citation>
    <scope>NUCLEOTIDE SEQUENCE [LARGE SCALE GENOMIC DNA]</scope>
    <source>
        <strain evidence="2">zg-Y908</strain>
    </source>
</reference>
<gene>
    <name evidence="1" type="ORF">NP075_09270</name>
</gene>
<proteinExistence type="predicted"/>
<keyword evidence="2" id="KW-1185">Reference proteome</keyword>
<accession>A0ABY5K8U3</accession>
<evidence type="ECO:0000313" key="1">
    <source>
        <dbReference type="EMBL" id="UUI66871.1"/>
    </source>
</evidence>
<sequence length="114" mass="12130">MRRRTGGVVGAVLAVVLTGCVIDVMPSGPLLVNLWTDDVELHVVGTDRVEAMPADDQGYVDVEECEGTALRLQRGDDVLGEYEGALCPGMTVTVQEDGTVSVYDGEEWHTPAPG</sequence>
<protein>
    <recommendedName>
        <fullName evidence="3">Lipoprotein</fullName>
    </recommendedName>
</protein>
<dbReference type="PROSITE" id="PS51257">
    <property type="entry name" value="PROKAR_LIPOPROTEIN"/>
    <property type="match status" value="1"/>
</dbReference>
<evidence type="ECO:0008006" key="3">
    <source>
        <dbReference type="Google" id="ProtNLM"/>
    </source>
</evidence>
<name>A0ABY5K8U3_9CELL</name>
<evidence type="ECO:0000313" key="2">
    <source>
        <dbReference type="Proteomes" id="UP001317322"/>
    </source>
</evidence>
<dbReference type="RefSeq" id="WP_227562921.1">
    <property type="nucleotide sequence ID" value="NZ_CP101989.1"/>
</dbReference>
<dbReference type="EMBL" id="CP101989">
    <property type="protein sequence ID" value="UUI66871.1"/>
    <property type="molecule type" value="Genomic_DNA"/>
</dbReference>